<dbReference type="OrthoDB" id="512667at2759"/>
<evidence type="ECO:0000256" key="3">
    <source>
        <dbReference type="ARBA" id="ARBA00022833"/>
    </source>
</evidence>
<name>A0A8J5X6R2_DIALT</name>
<dbReference type="EMBL" id="JAGTXO010000031">
    <property type="protein sequence ID" value="KAG8460608.1"/>
    <property type="molecule type" value="Genomic_DNA"/>
</dbReference>
<dbReference type="InterPro" id="IPR007853">
    <property type="entry name" value="Znf_DNL-typ"/>
</dbReference>
<dbReference type="GO" id="GO:0005739">
    <property type="term" value="C:mitochondrion"/>
    <property type="evidence" value="ECO:0007669"/>
    <property type="project" value="TreeGrafter"/>
</dbReference>
<dbReference type="GO" id="GO:0050821">
    <property type="term" value="P:protein stabilization"/>
    <property type="evidence" value="ECO:0007669"/>
    <property type="project" value="TreeGrafter"/>
</dbReference>
<dbReference type="InterPro" id="IPR024158">
    <property type="entry name" value="Mt_import_TIM15"/>
</dbReference>
<dbReference type="AlphaFoldDB" id="A0A8J5X6R2"/>
<evidence type="ECO:0000259" key="5">
    <source>
        <dbReference type="PROSITE" id="PS51501"/>
    </source>
</evidence>
<evidence type="ECO:0000256" key="2">
    <source>
        <dbReference type="ARBA" id="ARBA00022771"/>
    </source>
</evidence>
<dbReference type="GO" id="GO:0051087">
    <property type="term" value="F:protein-folding chaperone binding"/>
    <property type="evidence" value="ECO:0007669"/>
    <property type="project" value="TreeGrafter"/>
</dbReference>
<evidence type="ECO:0000313" key="7">
    <source>
        <dbReference type="Proteomes" id="UP000751190"/>
    </source>
</evidence>
<gene>
    <name evidence="6" type="ORF">KFE25_011383</name>
</gene>
<protein>
    <recommendedName>
        <fullName evidence="5">DNL-type domain-containing protein</fullName>
    </recommendedName>
</protein>
<keyword evidence="1" id="KW-0479">Metal-binding</keyword>
<evidence type="ECO:0000313" key="6">
    <source>
        <dbReference type="EMBL" id="KAG8460608.1"/>
    </source>
</evidence>
<dbReference type="Proteomes" id="UP000751190">
    <property type="component" value="Unassembled WGS sequence"/>
</dbReference>
<evidence type="ECO:0000256" key="4">
    <source>
        <dbReference type="PROSITE-ProRule" id="PRU00834"/>
    </source>
</evidence>
<dbReference type="GO" id="GO:0008270">
    <property type="term" value="F:zinc ion binding"/>
    <property type="evidence" value="ECO:0007669"/>
    <property type="project" value="UniProtKB-KW"/>
</dbReference>
<keyword evidence="3" id="KW-0862">Zinc</keyword>
<dbReference type="PROSITE" id="PS51501">
    <property type="entry name" value="ZF_DNL"/>
    <property type="match status" value="1"/>
</dbReference>
<dbReference type="GO" id="GO:0006457">
    <property type="term" value="P:protein folding"/>
    <property type="evidence" value="ECO:0007669"/>
    <property type="project" value="TreeGrafter"/>
</dbReference>
<accession>A0A8J5X6R2</accession>
<keyword evidence="7" id="KW-1185">Reference proteome</keyword>
<keyword evidence="2 4" id="KW-0863">Zinc-finger</keyword>
<organism evidence="6 7">
    <name type="scientific">Diacronema lutheri</name>
    <name type="common">Unicellular marine alga</name>
    <name type="synonym">Monochrysis lutheri</name>
    <dbReference type="NCBI Taxonomy" id="2081491"/>
    <lineage>
        <taxon>Eukaryota</taxon>
        <taxon>Haptista</taxon>
        <taxon>Haptophyta</taxon>
        <taxon>Pavlovophyceae</taxon>
        <taxon>Pavlovales</taxon>
        <taxon>Pavlovaceae</taxon>
        <taxon>Diacronema</taxon>
    </lineage>
</organism>
<dbReference type="PANTHER" id="PTHR20922:SF13">
    <property type="entry name" value="DNL-TYPE ZINC FINGER PROTEIN"/>
    <property type="match status" value="1"/>
</dbReference>
<dbReference type="Pfam" id="PF05180">
    <property type="entry name" value="zf-DNL"/>
    <property type="match status" value="1"/>
</dbReference>
<dbReference type="PANTHER" id="PTHR20922">
    <property type="entry name" value="DNL-TYPE ZINC FINGER PROTEIN"/>
    <property type="match status" value="1"/>
</dbReference>
<dbReference type="GO" id="GO:0030150">
    <property type="term" value="P:protein import into mitochondrial matrix"/>
    <property type="evidence" value="ECO:0007669"/>
    <property type="project" value="TreeGrafter"/>
</dbReference>
<proteinExistence type="predicted"/>
<feature type="domain" description="DNL-type" evidence="5">
    <location>
        <begin position="58"/>
        <end position="147"/>
    </location>
</feature>
<comment type="caution">
    <text evidence="6">The sequence shown here is derived from an EMBL/GenBank/DDBJ whole genome shotgun (WGS) entry which is preliminary data.</text>
</comment>
<evidence type="ECO:0000256" key="1">
    <source>
        <dbReference type="ARBA" id="ARBA00022723"/>
    </source>
</evidence>
<sequence>MAARAVRAAFSRGRPRGRRLSAAAGSDGGGQADEVDAQLSVVLARVRDQLGDVQGVKTPGPKSLLRFTCSHAGCALPEGERTSTKVISQKAYREGVVLVQCNCSRLHLIADRLGWFGENADIESILASKGEAVVRRMVREDALQLSD</sequence>
<reference evidence="6" key="1">
    <citation type="submission" date="2021-05" db="EMBL/GenBank/DDBJ databases">
        <title>The genome of the haptophyte Pavlova lutheri (Diacronema luteri, Pavlovales) - a model for lipid biosynthesis in eukaryotic algae.</title>
        <authorList>
            <person name="Hulatt C.J."/>
            <person name="Posewitz M.C."/>
        </authorList>
    </citation>
    <scope>NUCLEOTIDE SEQUENCE</scope>
    <source>
        <strain evidence="6">NIVA-4/92</strain>
    </source>
</reference>